<feature type="transmembrane region" description="Helical" evidence="1">
    <location>
        <begin position="161"/>
        <end position="184"/>
    </location>
</feature>
<evidence type="ECO:0000256" key="1">
    <source>
        <dbReference type="SAM" id="Phobius"/>
    </source>
</evidence>
<evidence type="ECO:0000313" key="2">
    <source>
        <dbReference type="EMBL" id="OZG59268.1"/>
    </source>
</evidence>
<keyword evidence="1" id="KW-0812">Transmembrane</keyword>
<dbReference type="RefSeq" id="WP_094725484.1">
    <property type="nucleotide sequence ID" value="NZ_CP062948.1"/>
</dbReference>
<organism evidence="2 3">
    <name type="scientific">Bifidobacterium lemurum</name>
    <dbReference type="NCBI Taxonomy" id="1603886"/>
    <lineage>
        <taxon>Bacteria</taxon>
        <taxon>Bacillati</taxon>
        <taxon>Actinomycetota</taxon>
        <taxon>Actinomycetes</taxon>
        <taxon>Bifidobacteriales</taxon>
        <taxon>Bifidobacteriaceae</taxon>
        <taxon>Bifidobacterium</taxon>
    </lineage>
</organism>
<keyword evidence="1" id="KW-1133">Transmembrane helix</keyword>
<accession>A0A261FJL6</accession>
<name>A0A261FJL6_9BIFI</name>
<reference evidence="2 3" key="1">
    <citation type="journal article" date="2017" name="BMC Genomics">
        <title>Comparative genomic and phylogenomic analyses of the Bifidobacteriaceae family.</title>
        <authorList>
            <person name="Lugli G.A."/>
            <person name="Milani C."/>
            <person name="Turroni F."/>
            <person name="Duranti S."/>
            <person name="Mancabelli L."/>
            <person name="Mangifesta M."/>
            <person name="Ferrario C."/>
            <person name="Modesto M."/>
            <person name="Mattarelli P."/>
            <person name="Jiri K."/>
            <person name="van Sinderen D."/>
            <person name="Ventura M."/>
        </authorList>
    </citation>
    <scope>NUCLEOTIDE SEQUENCE [LARGE SCALE GENOMIC DNA]</scope>
    <source>
        <strain evidence="2 3">DSM 28807</strain>
    </source>
</reference>
<keyword evidence="1" id="KW-0472">Membrane</keyword>
<proteinExistence type="predicted"/>
<dbReference type="EMBL" id="MWWX01000023">
    <property type="protein sequence ID" value="OZG59268.1"/>
    <property type="molecule type" value="Genomic_DNA"/>
</dbReference>
<gene>
    <name evidence="2" type="ORF">BLEM_2285</name>
</gene>
<dbReference type="AlphaFoldDB" id="A0A261FJL6"/>
<keyword evidence="3" id="KW-1185">Reference proteome</keyword>
<evidence type="ECO:0000313" key="3">
    <source>
        <dbReference type="Proteomes" id="UP000216352"/>
    </source>
</evidence>
<dbReference type="Proteomes" id="UP000216352">
    <property type="component" value="Unassembled WGS sequence"/>
</dbReference>
<protein>
    <submittedName>
        <fullName evidence="2">IS3509a transposase</fullName>
    </submittedName>
</protein>
<sequence>MRKKGFTSAGRQRWHCDRCRAGTVAQRVDLTRMAEFRAFLAWITGRSTAAQAAAGLGVSRRTFARRVAWCWNVRPSIATDGAVCHVVETDGTYAHGWCMLIAVDGGGEPLGWQWCDAESRAAYRRLFGRIPMPDVLVADGGAGCLAAAGDEWPDARVQRCLVFMFNVLWAGVAWCFPLDVQLFFRSVVIFVMI</sequence>
<comment type="caution">
    <text evidence="2">The sequence shown here is derived from an EMBL/GenBank/DDBJ whole genome shotgun (WGS) entry which is preliminary data.</text>
</comment>